<reference evidence="3 4" key="1">
    <citation type="submission" date="2016-08" db="EMBL/GenBank/DDBJ databases">
        <title>Draft genome of the agarase producing Sphingomonas sp. MCT13.</title>
        <authorList>
            <person name="D'Andrea M.M."/>
            <person name="Rossolini G.M."/>
            <person name="Thaller M.C."/>
        </authorList>
    </citation>
    <scope>NUCLEOTIDE SEQUENCE [LARGE SCALE GENOMIC DNA]</scope>
    <source>
        <strain evidence="3 4">MCT13</strain>
    </source>
</reference>
<accession>A0A1E3LYD6</accession>
<dbReference type="SUPFAM" id="SSF53300">
    <property type="entry name" value="vWA-like"/>
    <property type="match status" value="1"/>
</dbReference>
<keyword evidence="4" id="KW-1185">Reference proteome</keyword>
<feature type="domain" description="Putative Flp pilus-assembly TadG-like N-terminal" evidence="2">
    <location>
        <begin position="26"/>
        <end position="67"/>
    </location>
</feature>
<dbReference type="InterPro" id="IPR036465">
    <property type="entry name" value="vWFA_dom_sf"/>
</dbReference>
<feature type="region of interest" description="Disordered" evidence="1">
    <location>
        <begin position="254"/>
        <end position="280"/>
    </location>
</feature>
<dbReference type="Pfam" id="PF13400">
    <property type="entry name" value="Tad"/>
    <property type="match status" value="1"/>
</dbReference>
<gene>
    <name evidence="3" type="ORF">BFL28_00160</name>
</gene>
<sequence length="670" mass="72355">MSKRESTWAAAGWLARLGSDVRANTAAIVAISLIPLAGMVGGGVDISRMYIVKTRLQHACDAGALAGRKQMGGGIWSYNNYEARAAAEKFFDANIQQSPYGASDVTKSFTENAGKVSGVASATLPMTIMRIFGRSNETLSVTCDAEMRLPNTDVMFVLDTTGSMDGKAVSTDPDTKIQALRTAVKCFYEIVARLDTSATCTGGAPSGGTGDQVQIRFGFVPYATNVNVGRLLPTSYFPDAWDYQTRRARWNVSSGSTTTFGPTVSTPGPTGSGNSEWSSPTQVSQHLFACPSLTNQNDVPGNFVIDTTPTIANGIRTWETRTYTRVNIMQSCTGNVLVRNLMSQIQGTGTYTTVVYTQTVTTAQNRTFAGWDYDKWSINISGLKNGTEWRDSFVVPEMADNGADLTVAWNGCIEERQTVSGTNFNPIPAGAKDLDIDSVPVPGDVSTMWKPALAPIIYHRRTGTGNTYTLNRVTVGTAPSFTIPRADATCPSAGRKLQSWPSASAFDDYVDGLITGGNTYHDIGLLWGARLMSPTGIFRAENQFTPKGAEIERHLIFMTDGDTQTSTANYAAYGQPWYDRRNISSVGASPGDVGMNDEVNARFTALCTAIKNKNITLWVISFGSGSNTTTETRLQNCASSGRYFVARDSATLQSTFRSIADQISQLRLTR</sequence>
<dbReference type="EMBL" id="MDDS01000013">
    <property type="protein sequence ID" value="ODP38724.1"/>
    <property type="molecule type" value="Genomic_DNA"/>
</dbReference>
<dbReference type="Gene3D" id="3.40.50.410">
    <property type="entry name" value="von Willebrand factor, type A domain"/>
    <property type="match status" value="2"/>
</dbReference>
<proteinExistence type="predicted"/>
<dbReference type="Proteomes" id="UP000094487">
    <property type="component" value="Unassembled WGS sequence"/>
</dbReference>
<dbReference type="STRING" id="1888892.BFL28_00160"/>
<protein>
    <recommendedName>
        <fullName evidence="2">Putative Flp pilus-assembly TadG-like N-terminal domain-containing protein</fullName>
    </recommendedName>
</protein>
<dbReference type="RefSeq" id="WP_069319812.1">
    <property type="nucleotide sequence ID" value="NZ_MDDS01000013.1"/>
</dbReference>
<evidence type="ECO:0000313" key="4">
    <source>
        <dbReference type="Proteomes" id="UP000094487"/>
    </source>
</evidence>
<name>A0A1E3LYD6_9SPHN</name>
<evidence type="ECO:0000256" key="1">
    <source>
        <dbReference type="SAM" id="MobiDB-lite"/>
    </source>
</evidence>
<organism evidence="3 4">
    <name type="scientific">Sphingomonas turrisvirgatae</name>
    <dbReference type="NCBI Taxonomy" id="1888892"/>
    <lineage>
        <taxon>Bacteria</taxon>
        <taxon>Pseudomonadati</taxon>
        <taxon>Pseudomonadota</taxon>
        <taxon>Alphaproteobacteria</taxon>
        <taxon>Sphingomonadales</taxon>
        <taxon>Sphingomonadaceae</taxon>
        <taxon>Sphingomonas</taxon>
    </lineage>
</organism>
<dbReference type="AlphaFoldDB" id="A0A1E3LYD6"/>
<comment type="caution">
    <text evidence="3">The sequence shown here is derived from an EMBL/GenBank/DDBJ whole genome shotgun (WGS) entry which is preliminary data.</text>
</comment>
<dbReference type="OrthoDB" id="7522752at2"/>
<evidence type="ECO:0000259" key="2">
    <source>
        <dbReference type="Pfam" id="PF13400"/>
    </source>
</evidence>
<evidence type="ECO:0000313" key="3">
    <source>
        <dbReference type="EMBL" id="ODP38724.1"/>
    </source>
</evidence>
<dbReference type="InterPro" id="IPR028087">
    <property type="entry name" value="Tad_N"/>
</dbReference>